<proteinExistence type="predicted"/>
<name>A0A0A6P547_9GAMM</name>
<comment type="caution">
    <text evidence="1">The sequence shown here is derived from an EMBL/GenBank/DDBJ whole genome shotgun (WGS) entry which is preliminary data.</text>
</comment>
<dbReference type="AlphaFoldDB" id="A0A0A6P547"/>
<reference evidence="1 2" key="1">
    <citation type="journal article" date="2016" name="Front. Microbiol.">
        <title>Single-Cell (Meta-)Genomics of a Dimorphic Candidatus Thiomargarita nelsonii Reveals Genomic Plasticity.</title>
        <authorList>
            <person name="Flood B.E."/>
            <person name="Fliss P."/>
            <person name="Jones D.S."/>
            <person name="Dick G.J."/>
            <person name="Jain S."/>
            <person name="Kaster A.K."/>
            <person name="Winkel M."/>
            <person name="Mussmann M."/>
            <person name="Bailey J."/>
        </authorList>
    </citation>
    <scope>NUCLEOTIDE SEQUENCE [LARGE SCALE GENOMIC DNA]</scope>
    <source>
        <strain evidence="1">Hydrate Ridge</strain>
    </source>
</reference>
<gene>
    <name evidence="1" type="ORF">PN36_25650</name>
</gene>
<keyword evidence="2" id="KW-1185">Reference proteome</keyword>
<protein>
    <submittedName>
        <fullName evidence="1">Uncharacterized protein</fullName>
    </submittedName>
</protein>
<accession>A0A0A6P547</accession>
<organism evidence="1 2">
    <name type="scientific">Candidatus Thiomargarita nelsonii</name>
    <dbReference type="NCBI Taxonomy" id="1003181"/>
    <lineage>
        <taxon>Bacteria</taxon>
        <taxon>Pseudomonadati</taxon>
        <taxon>Pseudomonadota</taxon>
        <taxon>Gammaproteobacteria</taxon>
        <taxon>Thiotrichales</taxon>
        <taxon>Thiotrichaceae</taxon>
        <taxon>Thiomargarita</taxon>
    </lineage>
</organism>
<evidence type="ECO:0000313" key="1">
    <source>
        <dbReference type="EMBL" id="KHD05444.1"/>
    </source>
</evidence>
<sequence length="187" mass="21316">MFDQDEEFDVFWEILGGKSAPPNANPKTVAEFEAFREALFKVFQKESQYSSVPQPSLGDKIKALGDKIKEKFLSIDDFIVEGNLASCATETITAESPDNIEDDNHSLELYQDNEGTWLVSFQTFYHVADENVSIIITDGETEKVISQKLKYRDGGWQFDEPLHIYLDGQMTEKHSLSVKYLTKDDDK</sequence>
<evidence type="ECO:0000313" key="2">
    <source>
        <dbReference type="Proteomes" id="UP000030428"/>
    </source>
</evidence>
<dbReference type="EMBL" id="JSZA02000143">
    <property type="protein sequence ID" value="KHD05444.1"/>
    <property type="molecule type" value="Genomic_DNA"/>
</dbReference>
<dbReference type="Proteomes" id="UP000030428">
    <property type="component" value="Unassembled WGS sequence"/>
</dbReference>